<proteinExistence type="predicted"/>
<keyword evidence="3" id="KW-1185">Reference proteome</keyword>
<dbReference type="EMBL" id="WTYL01000001">
    <property type="protein sequence ID" value="MXP43967.1"/>
    <property type="molecule type" value="Genomic_DNA"/>
</dbReference>
<dbReference type="InterPro" id="IPR009875">
    <property type="entry name" value="PilZ_domain"/>
</dbReference>
<evidence type="ECO:0000313" key="2">
    <source>
        <dbReference type="EMBL" id="MXP43967.1"/>
    </source>
</evidence>
<dbReference type="Proteomes" id="UP000431922">
    <property type="component" value="Unassembled WGS sequence"/>
</dbReference>
<evidence type="ECO:0000313" key="3">
    <source>
        <dbReference type="Proteomes" id="UP000431922"/>
    </source>
</evidence>
<accession>A0A845B3G4</accession>
<sequence>MTGHSALMFSYPTPGAKAAATDNRTGRRAAARLRVTIPGRLILLGGSYTCEVGDISQTGARVHCEAAAVDPGATGVLQCMGLDVLCCIVRRDGRCVGLAFEEDVSAEALQEIRQQHDRLSKVRVREDRIFAKRWATGVYT</sequence>
<dbReference type="AlphaFoldDB" id="A0A845B3G4"/>
<name>A0A845B3G4_9SPHN</name>
<dbReference type="Pfam" id="PF07238">
    <property type="entry name" value="PilZ"/>
    <property type="match status" value="1"/>
</dbReference>
<gene>
    <name evidence="2" type="ORF">GRI65_05805</name>
</gene>
<feature type="domain" description="PilZ" evidence="1">
    <location>
        <begin position="27"/>
        <end position="114"/>
    </location>
</feature>
<dbReference type="SUPFAM" id="SSF141371">
    <property type="entry name" value="PilZ domain-like"/>
    <property type="match status" value="1"/>
</dbReference>
<protein>
    <recommendedName>
        <fullName evidence="1">PilZ domain-containing protein</fullName>
    </recommendedName>
</protein>
<dbReference type="Gene3D" id="2.40.10.220">
    <property type="entry name" value="predicted glycosyltransferase like domains"/>
    <property type="match status" value="1"/>
</dbReference>
<evidence type="ECO:0000259" key="1">
    <source>
        <dbReference type="Pfam" id="PF07238"/>
    </source>
</evidence>
<reference evidence="2 3" key="1">
    <citation type="submission" date="2019-12" db="EMBL/GenBank/DDBJ databases">
        <title>Genomic-based taxomic classification of the family Erythrobacteraceae.</title>
        <authorList>
            <person name="Xu L."/>
        </authorList>
    </citation>
    <scope>NUCLEOTIDE SEQUENCE [LARGE SCALE GENOMIC DNA]</scope>
    <source>
        <strain evidence="2 3">KCTC 42453</strain>
    </source>
</reference>
<dbReference type="RefSeq" id="WP_160755510.1">
    <property type="nucleotide sequence ID" value="NZ_WTYL01000001.1"/>
</dbReference>
<dbReference type="GO" id="GO:0035438">
    <property type="term" value="F:cyclic-di-GMP binding"/>
    <property type="evidence" value="ECO:0007669"/>
    <property type="project" value="InterPro"/>
</dbReference>
<comment type="caution">
    <text evidence="2">The sequence shown here is derived from an EMBL/GenBank/DDBJ whole genome shotgun (WGS) entry which is preliminary data.</text>
</comment>
<organism evidence="2 3">
    <name type="scientific">Allopontixanthobacter sediminis</name>
    <dbReference type="NCBI Taxonomy" id="1689985"/>
    <lineage>
        <taxon>Bacteria</taxon>
        <taxon>Pseudomonadati</taxon>
        <taxon>Pseudomonadota</taxon>
        <taxon>Alphaproteobacteria</taxon>
        <taxon>Sphingomonadales</taxon>
        <taxon>Erythrobacteraceae</taxon>
        <taxon>Allopontixanthobacter</taxon>
    </lineage>
</organism>